<feature type="compositionally biased region" description="Acidic residues" evidence="6">
    <location>
        <begin position="344"/>
        <end position="355"/>
    </location>
</feature>
<proteinExistence type="predicted"/>
<keyword evidence="5" id="KW-0539">Nucleus</keyword>
<reference evidence="9" key="2">
    <citation type="submission" date="2025-08" db="UniProtKB">
        <authorList>
            <consortium name="Ensembl"/>
        </authorList>
    </citation>
    <scope>IDENTIFICATION</scope>
</reference>
<dbReference type="GO" id="GO:0000127">
    <property type="term" value="C:transcription factor TFIIIC complex"/>
    <property type="evidence" value="ECO:0007669"/>
    <property type="project" value="InterPro"/>
</dbReference>
<dbReference type="GO" id="GO:0005634">
    <property type="term" value="C:nucleus"/>
    <property type="evidence" value="ECO:0007669"/>
    <property type="project" value="UniProtKB-SubCell"/>
</dbReference>
<feature type="domain" description="General transcription factor 3C polypeptide 1 winged-helix" evidence="8">
    <location>
        <begin position="1"/>
        <end position="66"/>
    </location>
</feature>
<evidence type="ECO:0000256" key="1">
    <source>
        <dbReference type="ARBA" id="ARBA00004123"/>
    </source>
</evidence>
<evidence type="ECO:0000259" key="8">
    <source>
        <dbReference type="Pfam" id="PF23704"/>
    </source>
</evidence>
<sequence>MDALEMLVDEVALEGLDGITIPSLWIRLEHRVPKFPLKTDPPTKELLWRALLCNRDMEFYELPQERPPVVFFDRFAEVDPETGVQEIRKLTPSVESKDIYPVNVIHQDKNGIQGSCLFLKERKSITDLIRTKDLKPSYTLEDAFKRWEHKLVVVASQEVRYRSLIGLEGDPELKLNDYSYCILERLGRARWQGELQRDLHSRAFKTDAGKMHYMRRSLDNHGLITHQSHVIRQPTGPQQYSILLLLKRFHVDRRNKYDILMEKTSKLLSTCPGNTAVMINLRDQLQLNEGTFKRVYQYMMAAKLVQIVNVPLQKLNPDAGPCKTKKGKDIMVRCLKLLKNSEKNEEDDDEDNNEEDSSRKPPQSESRVMERDTVTNAYEIVISSGTRGISQSALRGRMNVGKLEGRMICRLMDWAKQM</sequence>
<comment type="subcellular location">
    <subcellularLocation>
        <location evidence="1">Nucleus</location>
    </subcellularLocation>
</comment>
<dbReference type="PANTHER" id="PTHR15180">
    <property type="entry name" value="GENERAL TRANSCRIPTION FACTOR 3C POLYPEPTIDE 1"/>
    <property type="match status" value="1"/>
</dbReference>
<feature type="domain" description="B-block binding subunit of TFIIIC" evidence="7">
    <location>
        <begin position="178"/>
        <end position="251"/>
    </location>
</feature>
<keyword evidence="10" id="KW-1185">Reference proteome</keyword>
<accession>A0A8C9WMU7</accession>
<evidence type="ECO:0000256" key="5">
    <source>
        <dbReference type="ARBA" id="ARBA00023242"/>
    </source>
</evidence>
<evidence type="ECO:0000256" key="2">
    <source>
        <dbReference type="ARBA" id="ARBA00022553"/>
    </source>
</evidence>
<organism evidence="9 10">
    <name type="scientific">Scleropages formosus</name>
    <name type="common">Asian bonytongue</name>
    <name type="synonym">Osteoglossum formosum</name>
    <dbReference type="NCBI Taxonomy" id="113540"/>
    <lineage>
        <taxon>Eukaryota</taxon>
        <taxon>Metazoa</taxon>
        <taxon>Chordata</taxon>
        <taxon>Craniata</taxon>
        <taxon>Vertebrata</taxon>
        <taxon>Euteleostomi</taxon>
        <taxon>Actinopterygii</taxon>
        <taxon>Neopterygii</taxon>
        <taxon>Teleostei</taxon>
        <taxon>Osteoglossocephala</taxon>
        <taxon>Osteoglossomorpha</taxon>
        <taxon>Osteoglossiformes</taxon>
        <taxon>Osteoglossidae</taxon>
        <taxon>Scleropages</taxon>
    </lineage>
</organism>
<name>A0A8C9WMU7_SCLFO</name>
<feature type="region of interest" description="Disordered" evidence="6">
    <location>
        <begin position="342"/>
        <end position="371"/>
    </location>
</feature>
<dbReference type="InterPro" id="IPR056428">
    <property type="entry name" value="WH_GTF3C1"/>
</dbReference>
<dbReference type="GO" id="GO:0006384">
    <property type="term" value="P:transcription initiation at RNA polymerase III promoter"/>
    <property type="evidence" value="ECO:0007669"/>
    <property type="project" value="InterPro"/>
</dbReference>
<dbReference type="Ensembl" id="ENSSFOT00015075363.1">
    <property type="protein sequence ID" value="ENSSFOP00015079037.1"/>
    <property type="gene ID" value="ENSSFOG00015007081.2"/>
</dbReference>
<evidence type="ECO:0000259" key="7">
    <source>
        <dbReference type="Pfam" id="PF04182"/>
    </source>
</evidence>
<keyword evidence="2" id="KW-0597">Phosphoprotein</keyword>
<dbReference type="Proteomes" id="UP000694397">
    <property type="component" value="Chromosome 20"/>
</dbReference>
<evidence type="ECO:0000256" key="3">
    <source>
        <dbReference type="ARBA" id="ARBA00023125"/>
    </source>
</evidence>
<keyword evidence="4" id="KW-0804">Transcription</keyword>
<keyword evidence="3" id="KW-0238">DNA-binding</keyword>
<dbReference type="GO" id="GO:0003677">
    <property type="term" value="F:DNA binding"/>
    <property type="evidence" value="ECO:0007669"/>
    <property type="project" value="UniProtKB-KW"/>
</dbReference>
<protein>
    <submittedName>
        <fullName evidence="9">Ral transcription factor IIIC subunit 1</fullName>
    </submittedName>
</protein>
<dbReference type="GeneTree" id="ENSGT00390000008664"/>
<evidence type="ECO:0000256" key="4">
    <source>
        <dbReference type="ARBA" id="ARBA00023163"/>
    </source>
</evidence>
<dbReference type="Pfam" id="PF23704">
    <property type="entry name" value="WHD_GTF3C1_N"/>
    <property type="match status" value="1"/>
</dbReference>
<dbReference type="Pfam" id="PF04182">
    <property type="entry name" value="B-block_TFIIIC"/>
    <property type="match status" value="1"/>
</dbReference>
<dbReference type="AlphaFoldDB" id="A0A8C9WMU7"/>
<evidence type="ECO:0000256" key="6">
    <source>
        <dbReference type="SAM" id="MobiDB-lite"/>
    </source>
</evidence>
<dbReference type="InterPro" id="IPR007309">
    <property type="entry name" value="TFIIIC_Bblock-bd"/>
</dbReference>
<dbReference type="InterPro" id="IPR044210">
    <property type="entry name" value="Tfc3-like"/>
</dbReference>
<reference evidence="9 10" key="1">
    <citation type="submission" date="2019-04" db="EMBL/GenBank/DDBJ databases">
        <authorList>
            <consortium name="Wellcome Sanger Institute Data Sharing"/>
        </authorList>
    </citation>
    <scope>NUCLEOTIDE SEQUENCE [LARGE SCALE GENOMIC DNA]</scope>
</reference>
<dbReference type="GO" id="GO:0042791">
    <property type="term" value="P:5S class rRNA transcription by RNA polymerase III"/>
    <property type="evidence" value="ECO:0007669"/>
    <property type="project" value="TreeGrafter"/>
</dbReference>
<evidence type="ECO:0000313" key="10">
    <source>
        <dbReference type="Proteomes" id="UP000694397"/>
    </source>
</evidence>
<dbReference type="OrthoDB" id="68020at2759"/>
<reference evidence="9" key="3">
    <citation type="submission" date="2025-09" db="UniProtKB">
        <authorList>
            <consortium name="Ensembl"/>
        </authorList>
    </citation>
    <scope>IDENTIFICATION</scope>
</reference>
<evidence type="ECO:0000313" key="9">
    <source>
        <dbReference type="Ensembl" id="ENSSFOP00015079037.1"/>
    </source>
</evidence>
<dbReference type="PANTHER" id="PTHR15180:SF1">
    <property type="entry name" value="GENERAL TRANSCRIPTION FACTOR 3C POLYPEPTIDE 1"/>
    <property type="match status" value="1"/>
</dbReference>
<gene>
    <name evidence="9" type="primary">GTF3C1</name>
</gene>